<dbReference type="AlphaFoldDB" id="A0A9J6DW36"/>
<dbReference type="EMBL" id="JABSTU010000007">
    <property type="protein sequence ID" value="KAH8026082.1"/>
    <property type="molecule type" value="Genomic_DNA"/>
</dbReference>
<sequence length="145" mass="15965">MDLCMQMSSIQALVHVSTAYCNCDKPDAHEVIYPPDEELQKFMNDCQKSAPEDLTGTTKGLFGHPNTYTLSKSMAEFLLIEERGHLPVVIVRPSTITASLREPLPLGLGLFPSLLATRKLRADIVPVDIVANTLICAAWHTATTR</sequence>
<gene>
    <name evidence="3" type="ORF">HPB51_015431</name>
</gene>
<dbReference type="GO" id="GO:0005777">
    <property type="term" value="C:peroxisome"/>
    <property type="evidence" value="ECO:0007669"/>
    <property type="project" value="TreeGrafter"/>
</dbReference>
<dbReference type="PANTHER" id="PTHR11011">
    <property type="entry name" value="MALE STERILITY PROTEIN 2-RELATED"/>
    <property type="match status" value="1"/>
</dbReference>
<dbReference type="InterPro" id="IPR036291">
    <property type="entry name" value="NAD(P)-bd_dom_sf"/>
</dbReference>
<dbReference type="EC" id="1.2.1.84" evidence="1"/>
<dbReference type="InterPro" id="IPR013120">
    <property type="entry name" value="FAR_NAD-bd"/>
</dbReference>
<organism evidence="3 4">
    <name type="scientific">Rhipicephalus microplus</name>
    <name type="common">Cattle tick</name>
    <name type="synonym">Boophilus microplus</name>
    <dbReference type="NCBI Taxonomy" id="6941"/>
    <lineage>
        <taxon>Eukaryota</taxon>
        <taxon>Metazoa</taxon>
        <taxon>Ecdysozoa</taxon>
        <taxon>Arthropoda</taxon>
        <taxon>Chelicerata</taxon>
        <taxon>Arachnida</taxon>
        <taxon>Acari</taxon>
        <taxon>Parasitiformes</taxon>
        <taxon>Ixodida</taxon>
        <taxon>Ixodoidea</taxon>
        <taxon>Ixodidae</taxon>
        <taxon>Rhipicephalinae</taxon>
        <taxon>Rhipicephalus</taxon>
        <taxon>Boophilus</taxon>
    </lineage>
</organism>
<dbReference type="Pfam" id="PF07993">
    <property type="entry name" value="NAD_binding_4"/>
    <property type="match status" value="1"/>
</dbReference>
<feature type="domain" description="Thioester reductase (TE)" evidence="2">
    <location>
        <begin position="1"/>
        <end position="133"/>
    </location>
</feature>
<dbReference type="Gene3D" id="3.40.50.720">
    <property type="entry name" value="NAD(P)-binding Rossmann-like Domain"/>
    <property type="match status" value="1"/>
</dbReference>
<dbReference type="GO" id="GO:0102965">
    <property type="term" value="F:alcohol-forming long-chain fatty acyl-CoA reductase activity"/>
    <property type="evidence" value="ECO:0007669"/>
    <property type="project" value="UniProtKB-EC"/>
</dbReference>
<keyword evidence="1" id="KW-0443">Lipid metabolism</keyword>
<dbReference type="GO" id="GO:0080019">
    <property type="term" value="F:alcohol-forming very long-chain fatty acyl-CoA reductase activity"/>
    <property type="evidence" value="ECO:0007669"/>
    <property type="project" value="InterPro"/>
</dbReference>
<dbReference type="Proteomes" id="UP000821866">
    <property type="component" value="Unassembled WGS sequence"/>
</dbReference>
<evidence type="ECO:0000313" key="3">
    <source>
        <dbReference type="EMBL" id="KAH8026082.1"/>
    </source>
</evidence>
<reference evidence="3" key="1">
    <citation type="journal article" date="2020" name="Cell">
        <title>Large-Scale Comparative Analyses of Tick Genomes Elucidate Their Genetic Diversity and Vector Capacities.</title>
        <authorList>
            <consortium name="Tick Genome and Microbiome Consortium (TIGMIC)"/>
            <person name="Jia N."/>
            <person name="Wang J."/>
            <person name="Shi W."/>
            <person name="Du L."/>
            <person name="Sun Y."/>
            <person name="Zhan W."/>
            <person name="Jiang J.F."/>
            <person name="Wang Q."/>
            <person name="Zhang B."/>
            <person name="Ji P."/>
            <person name="Bell-Sakyi L."/>
            <person name="Cui X.M."/>
            <person name="Yuan T.T."/>
            <person name="Jiang B.G."/>
            <person name="Yang W.F."/>
            <person name="Lam T.T."/>
            <person name="Chang Q.C."/>
            <person name="Ding S.J."/>
            <person name="Wang X.J."/>
            <person name="Zhu J.G."/>
            <person name="Ruan X.D."/>
            <person name="Zhao L."/>
            <person name="Wei J.T."/>
            <person name="Ye R.Z."/>
            <person name="Que T.C."/>
            <person name="Du C.H."/>
            <person name="Zhou Y.H."/>
            <person name="Cheng J.X."/>
            <person name="Dai P.F."/>
            <person name="Guo W.B."/>
            <person name="Han X.H."/>
            <person name="Huang E.J."/>
            <person name="Li L.F."/>
            <person name="Wei W."/>
            <person name="Gao Y.C."/>
            <person name="Liu J.Z."/>
            <person name="Shao H.Z."/>
            <person name="Wang X."/>
            <person name="Wang C.C."/>
            <person name="Yang T.C."/>
            <person name="Huo Q.B."/>
            <person name="Li W."/>
            <person name="Chen H.Y."/>
            <person name="Chen S.E."/>
            <person name="Zhou L.G."/>
            <person name="Ni X.B."/>
            <person name="Tian J.H."/>
            <person name="Sheng Y."/>
            <person name="Liu T."/>
            <person name="Pan Y.S."/>
            <person name="Xia L.Y."/>
            <person name="Li J."/>
            <person name="Zhao F."/>
            <person name="Cao W.C."/>
        </authorList>
    </citation>
    <scope>NUCLEOTIDE SEQUENCE</scope>
    <source>
        <strain evidence="3">Rmic-2018</strain>
    </source>
</reference>
<comment type="caution">
    <text evidence="3">The sequence shown here is derived from an EMBL/GenBank/DDBJ whole genome shotgun (WGS) entry which is preliminary data.</text>
</comment>
<dbReference type="VEuPathDB" id="VectorBase:LOC119170393"/>
<dbReference type="InterPro" id="IPR026055">
    <property type="entry name" value="FAR"/>
</dbReference>
<dbReference type="SUPFAM" id="SSF51735">
    <property type="entry name" value="NAD(P)-binding Rossmann-fold domains"/>
    <property type="match status" value="1"/>
</dbReference>
<keyword evidence="4" id="KW-1185">Reference proteome</keyword>
<accession>A0A9J6DW36</accession>
<comment type="function">
    <text evidence="1">Catalyzes the reduction of fatty acyl-CoA to fatty alcohols.</text>
</comment>
<keyword evidence="1" id="KW-0560">Oxidoreductase</keyword>
<protein>
    <recommendedName>
        <fullName evidence="1">Fatty acyl-CoA reductase</fullName>
        <ecNumber evidence="1">1.2.1.84</ecNumber>
    </recommendedName>
</protein>
<reference evidence="3" key="2">
    <citation type="submission" date="2021-09" db="EMBL/GenBank/DDBJ databases">
        <authorList>
            <person name="Jia N."/>
            <person name="Wang J."/>
            <person name="Shi W."/>
            <person name="Du L."/>
            <person name="Sun Y."/>
            <person name="Zhan W."/>
            <person name="Jiang J."/>
            <person name="Wang Q."/>
            <person name="Zhang B."/>
            <person name="Ji P."/>
            <person name="Sakyi L.B."/>
            <person name="Cui X."/>
            <person name="Yuan T."/>
            <person name="Jiang B."/>
            <person name="Yang W."/>
            <person name="Lam T.T.-Y."/>
            <person name="Chang Q."/>
            <person name="Ding S."/>
            <person name="Wang X."/>
            <person name="Zhu J."/>
            <person name="Ruan X."/>
            <person name="Zhao L."/>
            <person name="Wei J."/>
            <person name="Que T."/>
            <person name="Du C."/>
            <person name="Cheng J."/>
            <person name="Dai P."/>
            <person name="Han X."/>
            <person name="Huang E."/>
            <person name="Gao Y."/>
            <person name="Liu J."/>
            <person name="Shao H."/>
            <person name="Ye R."/>
            <person name="Li L."/>
            <person name="Wei W."/>
            <person name="Wang X."/>
            <person name="Wang C."/>
            <person name="Huo Q."/>
            <person name="Li W."/>
            <person name="Guo W."/>
            <person name="Chen H."/>
            <person name="Chen S."/>
            <person name="Zhou L."/>
            <person name="Zhou L."/>
            <person name="Ni X."/>
            <person name="Tian J."/>
            <person name="Zhou Y."/>
            <person name="Sheng Y."/>
            <person name="Liu T."/>
            <person name="Pan Y."/>
            <person name="Xia L."/>
            <person name="Li J."/>
            <person name="Zhao F."/>
            <person name="Cao W."/>
        </authorList>
    </citation>
    <scope>NUCLEOTIDE SEQUENCE</scope>
    <source>
        <strain evidence="3">Rmic-2018</strain>
        <tissue evidence="3">Larvae</tissue>
    </source>
</reference>
<evidence type="ECO:0000259" key="2">
    <source>
        <dbReference type="Pfam" id="PF07993"/>
    </source>
</evidence>
<keyword evidence="1" id="KW-0444">Lipid biosynthesis</keyword>
<evidence type="ECO:0000256" key="1">
    <source>
        <dbReference type="RuleBase" id="RU363097"/>
    </source>
</evidence>
<comment type="similarity">
    <text evidence="1">Belongs to the fatty acyl-CoA reductase family.</text>
</comment>
<dbReference type="PANTHER" id="PTHR11011:SF116">
    <property type="entry name" value="FATTY ACYL-COA REDUCTASE CG5065-RELATED"/>
    <property type="match status" value="1"/>
</dbReference>
<keyword evidence="1" id="KW-0521">NADP</keyword>
<comment type="catalytic activity">
    <reaction evidence="1">
        <text>a long-chain fatty acyl-CoA + 2 NADPH + 2 H(+) = a long-chain primary fatty alcohol + 2 NADP(+) + CoA</text>
        <dbReference type="Rhea" id="RHEA:52716"/>
        <dbReference type="ChEBI" id="CHEBI:15378"/>
        <dbReference type="ChEBI" id="CHEBI:57287"/>
        <dbReference type="ChEBI" id="CHEBI:57783"/>
        <dbReference type="ChEBI" id="CHEBI:58349"/>
        <dbReference type="ChEBI" id="CHEBI:77396"/>
        <dbReference type="ChEBI" id="CHEBI:83139"/>
        <dbReference type="EC" id="1.2.1.84"/>
    </reaction>
</comment>
<name>A0A9J6DW36_RHIMP</name>
<proteinExistence type="inferred from homology"/>
<evidence type="ECO:0000313" key="4">
    <source>
        <dbReference type="Proteomes" id="UP000821866"/>
    </source>
</evidence>
<dbReference type="GO" id="GO:0035336">
    <property type="term" value="P:long-chain fatty-acyl-CoA metabolic process"/>
    <property type="evidence" value="ECO:0007669"/>
    <property type="project" value="TreeGrafter"/>
</dbReference>